<dbReference type="PANTHER" id="PTHR42733">
    <property type="entry name" value="DJ-1 PROTEIN"/>
    <property type="match status" value="1"/>
</dbReference>
<dbReference type="CDD" id="cd03134">
    <property type="entry name" value="GATase1_PfpI_like"/>
    <property type="match status" value="1"/>
</dbReference>
<dbReference type="GO" id="GO:0016740">
    <property type="term" value="F:transferase activity"/>
    <property type="evidence" value="ECO:0007669"/>
    <property type="project" value="UniProtKB-KW"/>
</dbReference>
<dbReference type="SUPFAM" id="SSF52317">
    <property type="entry name" value="Class I glutamine amidotransferase-like"/>
    <property type="match status" value="1"/>
</dbReference>
<dbReference type="PROSITE" id="PS51276">
    <property type="entry name" value="PEPTIDASE_C56_PFPI"/>
    <property type="match status" value="1"/>
</dbReference>
<dbReference type="InterPro" id="IPR002818">
    <property type="entry name" value="DJ-1/PfpI"/>
</dbReference>
<dbReference type="KEGG" id="spoa:EQM13_13020"/>
<evidence type="ECO:0000313" key="4">
    <source>
        <dbReference type="Proteomes" id="UP000287969"/>
    </source>
</evidence>
<evidence type="ECO:0000256" key="1">
    <source>
        <dbReference type="ARBA" id="ARBA00008542"/>
    </source>
</evidence>
<evidence type="ECO:0000313" key="3">
    <source>
        <dbReference type="EMBL" id="QAT62420.1"/>
    </source>
</evidence>
<organism evidence="3 4">
    <name type="scientific">Acidilutibacter cellobiosedens</name>
    <dbReference type="NCBI Taxonomy" id="2507161"/>
    <lineage>
        <taxon>Bacteria</taxon>
        <taxon>Bacillati</taxon>
        <taxon>Bacillota</taxon>
        <taxon>Tissierellia</taxon>
        <taxon>Tissierellales</taxon>
        <taxon>Acidilutibacteraceae</taxon>
        <taxon>Acidilutibacter</taxon>
    </lineage>
</organism>
<comment type="similarity">
    <text evidence="1">Belongs to the peptidase C56 family.</text>
</comment>
<accession>A0A410QEK6</accession>
<dbReference type="Gene3D" id="3.40.50.880">
    <property type="match status" value="1"/>
</dbReference>
<keyword evidence="3" id="KW-0315">Glutamine amidotransferase</keyword>
<dbReference type="PANTHER" id="PTHR42733:SF13">
    <property type="entry name" value="DJ-1_PFPI DOMAIN-CONTAINING PROTEIN"/>
    <property type="match status" value="1"/>
</dbReference>
<proteinExistence type="inferred from homology"/>
<sequence length="168" mass="19020">MKRIAVLAEQQFEDMELMYPYYRLLEEGYQVDVVGTEKDKVYKGKNGYPVKSTHASREVSSKDYDGVIIPGGYSPDYMRRCKETVEFVKEMDREGKLIGAICHGPWMLASCCKLKGKKVTSFISIKDDLTNAGAIFVDKEVVVDGNLITSRTPKDLVLFMKSVINMLK</sequence>
<dbReference type="InterPro" id="IPR029062">
    <property type="entry name" value="Class_I_gatase-like"/>
</dbReference>
<name>A0A410QEK6_9FIRM</name>
<dbReference type="OrthoDB" id="9800516at2"/>
<dbReference type="Proteomes" id="UP000287969">
    <property type="component" value="Chromosome"/>
</dbReference>
<keyword evidence="4" id="KW-1185">Reference proteome</keyword>
<dbReference type="EMBL" id="CP035282">
    <property type="protein sequence ID" value="QAT62420.1"/>
    <property type="molecule type" value="Genomic_DNA"/>
</dbReference>
<reference evidence="4" key="1">
    <citation type="submission" date="2019-01" db="EMBL/GenBank/DDBJ databases">
        <title>Draft genomes of a novel of Sporanaerobacter strains.</title>
        <authorList>
            <person name="Ma S."/>
        </authorList>
    </citation>
    <scope>NUCLEOTIDE SEQUENCE [LARGE SCALE GENOMIC DNA]</scope>
    <source>
        <strain evidence="4">NJN-17</strain>
    </source>
</reference>
<dbReference type="InterPro" id="IPR006286">
    <property type="entry name" value="C56_PfpI-like"/>
</dbReference>
<protein>
    <submittedName>
        <fullName evidence="3">Type 1 glutamine amidotransferase</fullName>
    </submittedName>
</protein>
<evidence type="ECO:0000259" key="2">
    <source>
        <dbReference type="Pfam" id="PF01965"/>
    </source>
</evidence>
<dbReference type="Pfam" id="PF01965">
    <property type="entry name" value="DJ-1_PfpI"/>
    <property type="match status" value="1"/>
</dbReference>
<keyword evidence="3" id="KW-0808">Transferase</keyword>
<feature type="domain" description="DJ-1/PfpI" evidence="2">
    <location>
        <begin position="2"/>
        <end position="165"/>
    </location>
</feature>
<dbReference type="AlphaFoldDB" id="A0A410QEK6"/>
<gene>
    <name evidence="3" type="ORF">EQM13_13020</name>
</gene>
<dbReference type="RefSeq" id="WP_128752933.1">
    <property type="nucleotide sequence ID" value="NZ_CP035282.1"/>
</dbReference>
<dbReference type="NCBIfam" id="TIGR01382">
    <property type="entry name" value="PfpI"/>
    <property type="match status" value="1"/>
</dbReference>